<dbReference type="SUPFAM" id="SSF103359">
    <property type="entry name" value="Suppressor of Fused, N-terminal domain"/>
    <property type="match status" value="1"/>
</dbReference>
<feature type="domain" description="Suppressor of fused-like" evidence="1">
    <location>
        <begin position="51"/>
        <end position="187"/>
    </location>
</feature>
<evidence type="ECO:0000313" key="3">
    <source>
        <dbReference type="Proteomes" id="UP001596380"/>
    </source>
</evidence>
<organism evidence="2 3">
    <name type="scientific">Actinomadura yumaensis</name>
    <dbReference type="NCBI Taxonomy" id="111807"/>
    <lineage>
        <taxon>Bacteria</taxon>
        <taxon>Bacillati</taxon>
        <taxon>Actinomycetota</taxon>
        <taxon>Actinomycetes</taxon>
        <taxon>Streptosporangiales</taxon>
        <taxon>Thermomonosporaceae</taxon>
        <taxon>Actinomadura</taxon>
    </lineage>
</organism>
<sequence length="190" mass="21674">MADENVRIVALENHMRGFWNEHLVEEATWKSGPALERLPFFSSWRVLPERAGEAWVYVTTGCSLVHTSGGGVEFFVMSPFADEKHSETLAMVGHYHSFQAHKLDVGSVVNLGRPWMRGSSMEHLLVSLPYPYGPDLEWASQDAGRARFLWLLPIHRSEAVFIKRRTLEEFESLMDARGVNVLDFNRESIV</sequence>
<protein>
    <submittedName>
        <fullName evidence="2">Suppressor of fused domain protein</fullName>
    </submittedName>
</protein>
<keyword evidence="3" id="KW-1185">Reference proteome</keyword>
<dbReference type="EMBL" id="JBHSXS010000008">
    <property type="protein sequence ID" value="MFC6881471.1"/>
    <property type="molecule type" value="Genomic_DNA"/>
</dbReference>
<proteinExistence type="predicted"/>
<dbReference type="InterPro" id="IPR020941">
    <property type="entry name" value="SUFU-like_domain"/>
</dbReference>
<dbReference type="Pfam" id="PF05076">
    <property type="entry name" value="SUFU"/>
    <property type="match status" value="1"/>
</dbReference>
<dbReference type="Proteomes" id="UP001596380">
    <property type="component" value="Unassembled WGS sequence"/>
</dbReference>
<dbReference type="InterPro" id="IPR037181">
    <property type="entry name" value="SUFU_N"/>
</dbReference>
<accession>A0ABW2CKM5</accession>
<reference evidence="3" key="1">
    <citation type="journal article" date="2019" name="Int. J. Syst. Evol. Microbiol.">
        <title>The Global Catalogue of Microorganisms (GCM) 10K type strain sequencing project: providing services to taxonomists for standard genome sequencing and annotation.</title>
        <authorList>
            <consortium name="The Broad Institute Genomics Platform"/>
            <consortium name="The Broad Institute Genome Sequencing Center for Infectious Disease"/>
            <person name="Wu L."/>
            <person name="Ma J."/>
        </authorList>
    </citation>
    <scope>NUCLEOTIDE SEQUENCE [LARGE SCALE GENOMIC DNA]</scope>
    <source>
        <strain evidence="3">JCM 3369</strain>
    </source>
</reference>
<gene>
    <name evidence="2" type="ORF">ACFQKB_17015</name>
</gene>
<evidence type="ECO:0000259" key="1">
    <source>
        <dbReference type="Pfam" id="PF05076"/>
    </source>
</evidence>
<name>A0ABW2CKM5_9ACTN</name>
<evidence type="ECO:0000313" key="2">
    <source>
        <dbReference type="EMBL" id="MFC6881471.1"/>
    </source>
</evidence>
<dbReference type="RefSeq" id="WP_378043064.1">
    <property type="nucleotide sequence ID" value="NZ_JBHSXE010000001.1"/>
</dbReference>
<comment type="caution">
    <text evidence="2">The sequence shown here is derived from an EMBL/GenBank/DDBJ whole genome shotgun (WGS) entry which is preliminary data.</text>
</comment>